<feature type="transmembrane region" description="Helical" evidence="15">
    <location>
        <begin position="460"/>
        <end position="480"/>
    </location>
</feature>
<protein>
    <recommendedName>
        <fullName evidence="15">Alpha-1,3/1,6-mannosyltransferase ALG2</fullName>
        <ecNumber evidence="15">2.4.1.132</ecNumber>
        <ecNumber evidence="15">2.4.1.257</ecNumber>
    </recommendedName>
    <alternativeName>
        <fullName evidence="15">GDP-Man:Man(1)GlcNAc(2)-PP-Dol alpha-1,3-mannosyltransferase</fullName>
    </alternativeName>
</protein>
<feature type="domain" description="Glycosyltransferase subfamily 4-like N-terminal" evidence="17">
    <location>
        <begin position="25"/>
        <end position="212"/>
    </location>
</feature>
<reference evidence="18 19" key="1">
    <citation type="journal article" date="2016" name="Mol. Biol. Evol.">
        <title>Comparative Genomics of Early-Diverging Mushroom-Forming Fungi Provides Insights into the Origins of Lignocellulose Decay Capabilities.</title>
        <authorList>
            <person name="Nagy L.G."/>
            <person name="Riley R."/>
            <person name="Tritt A."/>
            <person name="Adam C."/>
            <person name="Daum C."/>
            <person name="Floudas D."/>
            <person name="Sun H."/>
            <person name="Yadav J.S."/>
            <person name="Pangilinan J."/>
            <person name="Larsson K.H."/>
            <person name="Matsuura K."/>
            <person name="Barry K."/>
            <person name="Labutti K."/>
            <person name="Kuo R."/>
            <person name="Ohm R.A."/>
            <person name="Bhattacharya S.S."/>
            <person name="Shirouzu T."/>
            <person name="Yoshinaga Y."/>
            <person name="Martin F.M."/>
            <person name="Grigoriev I.V."/>
            <person name="Hibbett D.S."/>
        </authorList>
    </citation>
    <scope>NUCLEOTIDE SEQUENCE [LARGE SCALE GENOMIC DNA]</scope>
    <source>
        <strain evidence="18 19">HHB12029</strain>
    </source>
</reference>
<dbReference type="UniPathway" id="UPA00378"/>
<keyword evidence="8 15" id="KW-0256">Endoplasmic reticulum</keyword>
<evidence type="ECO:0000256" key="5">
    <source>
        <dbReference type="ARBA" id="ARBA00022676"/>
    </source>
</evidence>
<dbReference type="GO" id="GO:0042274">
    <property type="term" value="P:ribosomal small subunit biogenesis"/>
    <property type="evidence" value="ECO:0007669"/>
    <property type="project" value="UniProtKB-ARBA"/>
</dbReference>
<feature type="domain" description="Glycosyl transferase family 1" evidence="16">
    <location>
        <begin position="234"/>
        <end position="425"/>
    </location>
</feature>
<name>A0A165DNU3_EXIGL</name>
<dbReference type="AlphaFoldDB" id="A0A165DNU3"/>
<dbReference type="GO" id="GO:1990904">
    <property type="term" value="C:ribonucleoprotein complex"/>
    <property type="evidence" value="ECO:0007669"/>
    <property type="project" value="UniProtKB-KW"/>
</dbReference>
<comment type="catalytic activity">
    <reaction evidence="14 15">
        <text>an alpha-D-Man-(1-&gt;3)-beta-D-Man-(1-&gt;4)-beta-D-GlcNAc-(1-&gt;4)-alpha-D-GlcNAc-diphospho-di-trans,poly-cis-dolichol + GDP-alpha-D-mannose = an alpha-D-Man-(1-&gt;3)-[alpha-D-Man-(1-&gt;6)]-beta-D-Man-(1-&gt;4)-beta-D-GlcNAc-(1-&gt;4)-alpha-D-GlcNAc-diphospho-di-trans,poly-cis-dolichol + GDP + H(+)</text>
        <dbReference type="Rhea" id="RHEA:29519"/>
        <dbReference type="Rhea" id="RHEA-COMP:19513"/>
        <dbReference type="Rhea" id="RHEA-COMP:19515"/>
        <dbReference type="ChEBI" id="CHEBI:15378"/>
        <dbReference type="ChEBI" id="CHEBI:57527"/>
        <dbReference type="ChEBI" id="CHEBI:58189"/>
        <dbReference type="ChEBI" id="CHEBI:132510"/>
        <dbReference type="ChEBI" id="CHEBI:132511"/>
        <dbReference type="EC" id="2.4.1.257"/>
    </reaction>
    <physiologicalReaction direction="left-to-right" evidence="14 15">
        <dbReference type="Rhea" id="RHEA:29520"/>
    </physiologicalReaction>
</comment>
<evidence type="ECO:0000256" key="4">
    <source>
        <dbReference type="ARBA" id="ARBA00010228"/>
    </source>
</evidence>
<comment type="similarity">
    <text evidence="4">Belongs to the eukaryotic ribosomal protein eS21 family.</text>
</comment>
<keyword evidence="12" id="KW-0687">Ribonucleoprotein</keyword>
<evidence type="ECO:0000256" key="10">
    <source>
        <dbReference type="ARBA" id="ARBA00022989"/>
    </source>
</evidence>
<comment type="subcellular location">
    <subcellularLocation>
        <location evidence="2 15">Endoplasmic reticulum membrane</location>
    </subcellularLocation>
</comment>
<dbReference type="Pfam" id="PF13439">
    <property type="entry name" value="Glyco_transf_4"/>
    <property type="match status" value="1"/>
</dbReference>
<dbReference type="GO" id="GO:0022626">
    <property type="term" value="C:cytosolic ribosome"/>
    <property type="evidence" value="ECO:0007669"/>
    <property type="project" value="UniProtKB-ARBA"/>
</dbReference>
<dbReference type="Gene3D" id="3.30.1230.20">
    <property type="match status" value="1"/>
</dbReference>
<evidence type="ECO:0000256" key="14">
    <source>
        <dbReference type="ARBA" id="ARBA00045104"/>
    </source>
</evidence>
<evidence type="ECO:0000256" key="1">
    <source>
        <dbReference type="ARBA" id="ARBA00003142"/>
    </source>
</evidence>
<comment type="similarity">
    <text evidence="15">Belongs to the glycosyltransferase group 1 family.</text>
</comment>
<dbReference type="EC" id="2.4.1.132" evidence="15"/>
<dbReference type="PANTHER" id="PTHR45918">
    <property type="entry name" value="ALPHA-1,3/1,6-MANNOSYLTRANSFERASE ALG2"/>
    <property type="match status" value="1"/>
</dbReference>
<dbReference type="GO" id="GO:0006412">
    <property type="term" value="P:translation"/>
    <property type="evidence" value="ECO:0007669"/>
    <property type="project" value="InterPro"/>
</dbReference>
<keyword evidence="19" id="KW-1185">Reference proteome</keyword>
<evidence type="ECO:0000256" key="11">
    <source>
        <dbReference type="ARBA" id="ARBA00023136"/>
    </source>
</evidence>
<keyword evidence="6 15" id="KW-0808">Transferase</keyword>
<evidence type="ECO:0000256" key="6">
    <source>
        <dbReference type="ARBA" id="ARBA00022679"/>
    </source>
</evidence>
<evidence type="ECO:0000256" key="8">
    <source>
        <dbReference type="ARBA" id="ARBA00022824"/>
    </source>
</evidence>
<keyword evidence="9" id="KW-0689">Ribosomal protein</keyword>
<evidence type="ECO:0000259" key="17">
    <source>
        <dbReference type="Pfam" id="PF13439"/>
    </source>
</evidence>
<dbReference type="EC" id="2.4.1.257" evidence="15"/>
<dbReference type="GO" id="GO:0003735">
    <property type="term" value="F:structural constituent of ribosome"/>
    <property type="evidence" value="ECO:0007669"/>
    <property type="project" value="InterPro"/>
</dbReference>
<evidence type="ECO:0000313" key="19">
    <source>
        <dbReference type="Proteomes" id="UP000077266"/>
    </source>
</evidence>
<gene>
    <name evidence="18" type="ORF">EXIGLDRAFT_841769</name>
</gene>
<evidence type="ECO:0000256" key="9">
    <source>
        <dbReference type="ARBA" id="ARBA00022980"/>
    </source>
</evidence>
<evidence type="ECO:0000256" key="15">
    <source>
        <dbReference type="RuleBase" id="RU367136"/>
    </source>
</evidence>
<comment type="catalytic activity">
    <reaction evidence="13 15">
        <text>a beta-D-Man-(1-&gt;4)-beta-D-GlcNAc-(1-&gt;4)-alpha-D-GlcNAc-diphospho-di-trans,poly-cis-dolichol + GDP-alpha-D-mannose = an alpha-D-Man-(1-&gt;3)-beta-D-Man-(1-&gt;4)-beta-D-GlcNAc-(1-&gt;4)-alpha-D-GlcNAc-diphospho-di-trans,poly-cis-dolichol + GDP + H(+)</text>
        <dbReference type="Rhea" id="RHEA:29515"/>
        <dbReference type="Rhea" id="RHEA-COMP:19511"/>
        <dbReference type="Rhea" id="RHEA-COMP:19513"/>
        <dbReference type="ChEBI" id="CHEBI:15378"/>
        <dbReference type="ChEBI" id="CHEBI:57527"/>
        <dbReference type="ChEBI" id="CHEBI:58189"/>
        <dbReference type="ChEBI" id="CHEBI:58472"/>
        <dbReference type="ChEBI" id="CHEBI:132510"/>
        <dbReference type="EC" id="2.4.1.132"/>
    </reaction>
    <physiologicalReaction direction="left-to-right" evidence="13 15">
        <dbReference type="Rhea" id="RHEA:29516"/>
    </physiologicalReaction>
</comment>
<dbReference type="Gene3D" id="3.40.50.2000">
    <property type="entry name" value="Glycogen Phosphorylase B"/>
    <property type="match status" value="2"/>
</dbReference>
<dbReference type="InterPro" id="IPR038579">
    <property type="entry name" value="Ribosomal_eS21_sf"/>
</dbReference>
<evidence type="ECO:0000259" key="16">
    <source>
        <dbReference type="Pfam" id="PF00534"/>
    </source>
</evidence>
<dbReference type="EMBL" id="KV426203">
    <property type="protein sequence ID" value="KZV85003.1"/>
    <property type="molecule type" value="Genomic_DNA"/>
</dbReference>
<evidence type="ECO:0000256" key="13">
    <source>
        <dbReference type="ARBA" id="ARBA00045103"/>
    </source>
</evidence>
<comment type="function">
    <text evidence="1 15">Mannosylates Man(2)GlcNAc(2)-dolichol diphosphate and Man(1)GlcNAc(2)-dolichol diphosphate to form Man(3)GlcNAc(2)-dolichol diphosphate.</text>
</comment>
<evidence type="ECO:0000256" key="3">
    <source>
        <dbReference type="ARBA" id="ARBA00004922"/>
    </source>
</evidence>
<evidence type="ECO:0000313" key="18">
    <source>
        <dbReference type="EMBL" id="KZV85003.1"/>
    </source>
</evidence>
<accession>A0A165DNU3</accession>
<dbReference type="Pfam" id="PF01249">
    <property type="entry name" value="Ribosomal_S21e"/>
    <property type="match status" value="1"/>
</dbReference>
<dbReference type="PANTHER" id="PTHR45918:SF1">
    <property type="entry name" value="ALPHA-1,3_1,6-MANNOSYLTRANSFERASE ALG2"/>
    <property type="match status" value="1"/>
</dbReference>
<dbReference type="SUPFAM" id="SSF53756">
    <property type="entry name" value="UDP-Glycosyltransferase/glycogen phosphorylase"/>
    <property type="match status" value="1"/>
</dbReference>
<dbReference type="InterPro" id="IPR001296">
    <property type="entry name" value="Glyco_trans_1"/>
</dbReference>
<dbReference type="FunFam" id="3.30.1230.20:FF:000001">
    <property type="entry name" value="40S ribosomal protein S21"/>
    <property type="match status" value="1"/>
</dbReference>
<proteinExistence type="inferred from homology"/>
<evidence type="ECO:0000256" key="7">
    <source>
        <dbReference type="ARBA" id="ARBA00022692"/>
    </source>
</evidence>
<dbReference type="InterPro" id="IPR027054">
    <property type="entry name" value="ALG2"/>
</dbReference>
<keyword evidence="5 15" id="KW-0328">Glycosyltransferase</keyword>
<dbReference type="InterPro" id="IPR028098">
    <property type="entry name" value="Glyco_trans_4-like_N"/>
</dbReference>
<organism evidence="18 19">
    <name type="scientific">Exidia glandulosa HHB12029</name>
    <dbReference type="NCBI Taxonomy" id="1314781"/>
    <lineage>
        <taxon>Eukaryota</taxon>
        <taxon>Fungi</taxon>
        <taxon>Dikarya</taxon>
        <taxon>Basidiomycota</taxon>
        <taxon>Agaricomycotina</taxon>
        <taxon>Agaricomycetes</taxon>
        <taxon>Auriculariales</taxon>
        <taxon>Exidiaceae</taxon>
        <taxon>Exidia</taxon>
    </lineage>
</organism>
<dbReference type="GO" id="GO:0102704">
    <property type="term" value="F:GDP-Man:Man(2)GlcNAc(2)-PP-Dol alpha-1,6-mannosyltransferase activity"/>
    <property type="evidence" value="ECO:0007669"/>
    <property type="project" value="UniProtKB-UniRule"/>
</dbReference>
<sequence>MRKQPIRGMSAPKLRVAFIHPDLGIGGAERLVVDVAVGLQKLGHSVDIYTSYHNPKHCFEETRDGTLRVHAKRSFLPRSLFGRFHVLFAHLAQLHLTLGLVSGDEALKYDVFFVDQLATCIPILRDAGKRVVFYCHFPDKLLAAGEYTDDDTKKRPVGLLKRIYRVPMDWLEEVTTRQADTLLANSHFTVGVFKKHFPNISAVPRVVYPGIDGAAYAPLSRAESSTEDVQRVLSSRPTFLSINRIEGKKNLALAVRAFAGARATGDVPSLRLVIAGGHDPRLADNRATLDSLLSLCESLHLKASVLGQSSQPTDDVDVLFLLNFSALQRRALLNAPSTRALLYTPTNEHFGIGPVEGMRAGLPVLACRSGGPMESILDPDPLSRAADATGYLRAPNDGEWTRALLDILKLSESDRAALGKRAKKRAEQLFGLDAMARGVEDALKQTVAMGPLRARNSHELLWVGLILVAVVGMTLSAVVLEKVNAFRLSINIMENDQGVLVDLYVPRKCAATNRLITSKDHASVQISIVDVDADGRALSTSTTFALCGPVRANGESDDSLNRLATQAGLLRNVWSYQK</sequence>
<dbReference type="Pfam" id="PF00534">
    <property type="entry name" value="Glycos_transf_1"/>
    <property type="match status" value="1"/>
</dbReference>
<keyword evidence="7 15" id="KW-0812">Transmembrane</keyword>
<evidence type="ECO:0000256" key="12">
    <source>
        <dbReference type="ARBA" id="ARBA00023274"/>
    </source>
</evidence>
<dbReference type="Proteomes" id="UP000077266">
    <property type="component" value="Unassembled WGS sequence"/>
</dbReference>
<keyword evidence="11 15" id="KW-0472">Membrane</keyword>
<comment type="pathway">
    <text evidence="3 15">Protein modification; protein glycosylation.</text>
</comment>
<dbReference type="InParanoid" id="A0A165DNU3"/>
<dbReference type="FunCoup" id="A0A165DNU3">
    <property type="interactions" value="538"/>
</dbReference>
<keyword evidence="10 15" id="KW-1133">Transmembrane helix</keyword>
<evidence type="ECO:0000256" key="2">
    <source>
        <dbReference type="ARBA" id="ARBA00004586"/>
    </source>
</evidence>
<dbReference type="InterPro" id="IPR001931">
    <property type="entry name" value="Ribosomal_eS21"/>
</dbReference>
<dbReference type="OrthoDB" id="448893at2759"/>
<dbReference type="GO" id="GO:0005789">
    <property type="term" value="C:endoplasmic reticulum membrane"/>
    <property type="evidence" value="ECO:0007669"/>
    <property type="project" value="UniProtKB-SubCell"/>
</dbReference>
<dbReference type="STRING" id="1314781.A0A165DNU3"/>
<dbReference type="GO" id="GO:0004378">
    <property type="term" value="F:GDP-Man:Man(1)GlcNAc(2)-PP-Dol alpha-1,3-mannosyltransferase activity"/>
    <property type="evidence" value="ECO:0007669"/>
    <property type="project" value="UniProtKB-UniRule"/>
</dbReference>